<dbReference type="EMBL" id="JACJIA010000005">
    <property type="protein sequence ID" value="MBA8952848.1"/>
    <property type="molecule type" value="Genomic_DNA"/>
</dbReference>
<dbReference type="RefSeq" id="WP_182845068.1">
    <property type="nucleotide sequence ID" value="NZ_BAAALP010000024.1"/>
</dbReference>
<dbReference type="Pfam" id="PF19054">
    <property type="entry name" value="DUF5753"/>
    <property type="match status" value="1"/>
</dbReference>
<dbReference type="InterPro" id="IPR010982">
    <property type="entry name" value="Lambda_DNA-bd_dom_sf"/>
</dbReference>
<keyword evidence="3" id="KW-1185">Reference proteome</keyword>
<reference evidence="2 3" key="1">
    <citation type="submission" date="2020-08" db="EMBL/GenBank/DDBJ databases">
        <title>Genomic Encyclopedia of Type Strains, Phase IV (KMG-IV): sequencing the most valuable type-strain genomes for metagenomic binning, comparative biology and taxonomic classification.</title>
        <authorList>
            <person name="Goeker M."/>
        </authorList>
    </citation>
    <scope>NUCLEOTIDE SEQUENCE [LARGE SCALE GENOMIC DNA]</scope>
    <source>
        <strain evidence="2 3">DSM 44197</strain>
    </source>
</reference>
<evidence type="ECO:0000313" key="2">
    <source>
        <dbReference type="EMBL" id="MBA8952848.1"/>
    </source>
</evidence>
<comment type="caution">
    <text evidence="2">The sequence shown here is derived from an EMBL/GenBank/DDBJ whole genome shotgun (WGS) entry which is preliminary data.</text>
</comment>
<dbReference type="GO" id="GO:0003677">
    <property type="term" value="F:DNA binding"/>
    <property type="evidence" value="ECO:0007669"/>
    <property type="project" value="InterPro"/>
</dbReference>
<gene>
    <name evidence="2" type="ORF">HNR61_004494</name>
</gene>
<dbReference type="Pfam" id="PF13560">
    <property type="entry name" value="HTH_31"/>
    <property type="match status" value="1"/>
</dbReference>
<organism evidence="2 3">
    <name type="scientific">Actinomadura namibiensis</name>
    <dbReference type="NCBI Taxonomy" id="182080"/>
    <lineage>
        <taxon>Bacteria</taxon>
        <taxon>Bacillati</taxon>
        <taxon>Actinomycetota</taxon>
        <taxon>Actinomycetes</taxon>
        <taxon>Streptosporangiales</taxon>
        <taxon>Thermomonosporaceae</taxon>
        <taxon>Actinomadura</taxon>
    </lineage>
</organism>
<protein>
    <submittedName>
        <fullName evidence="2">Transcriptional regulator with XRE-family HTH domain</fullName>
    </submittedName>
</protein>
<dbReference type="AlphaFoldDB" id="A0A7W3LR94"/>
<feature type="domain" description="DUF5753" evidence="1">
    <location>
        <begin position="96"/>
        <end position="260"/>
    </location>
</feature>
<evidence type="ECO:0000313" key="3">
    <source>
        <dbReference type="Proteomes" id="UP000572680"/>
    </source>
</evidence>
<dbReference type="InterPro" id="IPR043917">
    <property type="entry name" value="DUF5753"/>
</dbReference>
<dbReference type="Proteomes" id="UP000572680">
    <property type="component" value="Unassembled WGS sequence"/>
</dbReference>
<sequence length="267" mass="29494">MSPRRRSPTSQPALAAFGRQMARYRLRANVVQQAIAARTNTSVSFVSQVETGKRRCKRSFAEIVDEVTGAGGALLELYDDLTRDGTPVPLWFDWPTVEQEAVMLVGYEHSLVPGLLQIPDYARPILRCEQAVSARIERQQVIMRESPAPATLVALVDELALYRPVGSPEIMRAQLEHLITVSERPNVTIQVVPAGGEHMGCGGAFVLATLSDRSEIAYLETTIRGITSDEAQDLTALSRALVELRENALPGRMSRDVIRKVAEEKWS</sequence>
<proteinExistence type="predicted"/>
<dbReference type="Gene3D" id="1.10.260.40">
    <property type="entry name" value="lambda repressor-like DNA-binding domains"/>
    <property type="match status" value="1"/>
</dbReference>
<dbReference type="SUPFAM" id="SSF47413">
    <property type="entry name" value="lambda repressor-like DNA-binding domains"/>
    <property type="match status" value="1"/>
</dbReference>
<accession>A0A7W3LR94</accession>
<evidence type="ECO:0000259" key="1">
    <source>
        <dbReference type="Pfam" id="PF19054"/>
    </source>
</evidence>
<name>A0A7W3LR94_ACTNM</name>